<dbReference type="EMBL" id="JBHFFA010000002">
    <property type="protein sequence ID" value="KAL2643153.1"/>
    <property type="molecule type" value="Genomic_DNA"/>
</dbReference>
<sequence length="142" mass="15973">MSALFELAESSLRDILLPEPDLLELEKSSAQISTRERFGVIFNPQDLEMVINNCRCAELRIPIRFSPLLFDLLKGTRKNFSSFNVQSLLVTGVREQQPNALLSAESHMPGVAPEQPVVMREDYVIFKLDNGSVDRFTAFGSL</sequence>
<evidence type="ECO:0000313" key="1">
    <source>
        <dbReference type="EMBL" id="KAL2643153.1"/>
    </source>
</evidence>
<comment type="caution">
    <text evidence="1">The sequence shown here is derived from an EMBL/GenBank/DDBJ whole genome shotgun (WGS) entry which is preliminary data.</text>
</comment>
<organism evidence="1 2">
    <name type="scientific">Riccia fluitans</name>
    <dbReference type="NCBI Taxonomy" id="41844"/>
    <lineage>
        <taxon>Eukaryota</taxon>
        <taxon>Viridiplantae</taxon>
        <taxon>Streptophyta</taxon>
        <taxon>Embryophyta</taxon>
        <taxon>Marchantiophyta</taxon>
        <taxon>Marchantiopsida</taxon>
        <taxon>Marchantiidae</taxon>
        <taxon>Marchantiales</taxon>
        <taxon>Ricciaceae</taxon>
        <taxon>Riccia</taxon>
    </lineage>
</organism>
<protein>
    <submittedName>
        <fullName evidence="1">Uncharacterized protein</fullName>
    </submittedName>
</protein>
<dbReference type="AlphaFoldDB" id="A0ABD1Z5U3"/>
<gene>
    <name evidence="1" type="ORF">R1flu_010740</name>
</gene>
<name>A0ABD1Z5U3_9MARC</name>
<dbReference type="Proteomes" id="UP001605036">
    <property type="component" value="Unassembled WGS sequence"/>
</dbReference>
<keyword evidence="2" id="KW-1185">Reference proteome</keyword>
<reference evidence="1 2" key="1">
    <citation type="submission" date="2024-09" db="EMBL/GenBank/DDBJ databases">
        <title>Chromosome-scale assembly of Riccia fluitans.</title>
        <authorList>
            <person name="Paukszto L."/>
            <person name="Sawicki J."/>
            <person name="Karawczyk K."/>
            <person name="Piernik-Szablinska J."/>
            <person name="Szczecinska M."/>
            <person name="Mazdziarz M."/>
        </authorList>
    </citation>
    <scope>NUCLEOTIDE SEQUENCE [LARGE SCALE GENOMIC DNA]</scope>
    <source>
        <strain evidence="1">Rf_01</strain>
        <tissue evidence="1">Aerial parts of the thallus</tissue>
    </source>
</reference>
<evidence type="ECO:0000313" key="2">
    <source>
        <dbReference type="Proteomes" id="UP001605036"/>
    </source>
</evidence>
<proteinExistence type="predicted"/>
<accession>A0ABD1Z5U3</accession>